<dbReference type="EMBL" id="JBBBZM010000086">
    <property type="protein sequence ID" value="KAL0634741.1"/>
    <property type="molecule type" value="Genomic_DNA"/>
</dbReference>
<organism evidence="1 2">
    <name type="scientific">Discina gigas</name>
    <dbReference type="NCBI Taxonomy" id="1032678"/>
    <lineage>
        <taxon>Eukaryota</taxon>
        <taxon>Fungi</taxon>
        <taxon>Dikarya</taxon>
        <taxon>Ascomycota</taxon>
        <taxon>Pezizomycotina</taxon>
        <taxon>Pezizomycetes</taxon>
        <taxon>Pezizales</taxon>
        <taxon>Discinaceae</taxon>
        <taxon>Discina</taxon>
    </lineage>
</organism>
<sequence length="482" mass="52720">MLSLRLPLARSLSAATARRSVVTTTALKAAGDISSVFPSLSGVAPAPLHPRFAALKRKYLNGRESDLQAGWERLVGELRREVEEVKELGSKTIPSIEFKHLASASPAEIAEIKRRGVVVIRNVLPEHEALQLKADIGDYLRENPNAKAFPAKSPAVYELYWSPSQLRARSHPSLLKAQTFLMSMWHSSSPATQLSVQHPLTYADRLRVRLPGDSGFALGAHVDGGSLERWEDPQYSAVYNKIFRGEWEDYDAYDARHRVTATMDLYNGAGSCAMFRMWQGWLSMSNTGPNEGTLLVNPMLKHATAYFLLRPFFAPPSGSTSLSNWRIPSAPTPAFPGAVPAASQEFNDKWHPHLNLEKTMTHIPRVAPGDFVAWHCDTIHAVDRVHAGSGDSSVLYIPAAPLSKASAEYAVRQRNAFLSGIPPPDFPSGDGESGGGMAAVKDVIGEEGRRAMGLGTEGWSLDGLKDGEREVVEMANRTFGWA</sequence>
<dbReference type="SUPFAM" id="SSF51197">
    <property type="entry name" value="Clavaminate synthase-like"/>
    <property type="match status" value="1"/>
</dbReference>
<dbReference type="Pfam" id="PF07350">
    <property type="entry name" value="Gig2-like"/>
    <property type="match status" value="1"/>
</dbReference>
<dbReference type="InterPro" id="IPR027443">
    <property type="entry name" value="IPNS-like_sf"/>
</dbReference>
<dbReference type="PANTHER" id="PTHR30613">
    <property type="entry name" value="UNCHARACTERIZED PROTEIN YBIU-RELATED"/>
    <property type="match status" value="1"/>
</dbReference>
<protein>
    <recommendedName>
        <fullName evidence="3">DUF1479 domain protein</fullName>
    </recommendedName>
</protein>
<comment type="caution">
    <text evidence="1">The sequence shown here is derived from an EMBL/GenBank/DDBJ whole genome shotgun (WGS) entry which is preliminary data.</text>
</comment>
<evidence type="ECO:0000313" key="1">
    <source>
        <dbReference type="EMBL" id="KAL0634741.1"/>
    </source>
</evidence>
<name>A0ABR3GFW4_9PEZI</name>
<dbReference type="InterPro" id="IPR010856">
    <property type="entry name" value="Gig2-like"/>
</dbReference>
<dbReference type="PANTHER" id="PTHR30613:SF1">
    <property type="entry name" value="DUF1479 DOMAIN PROTEIN (AFU_ORTHOLOGUE AFUA_5G09280)"/>
    <property type="match status" value="1"/>
</dbReference>
<reference evidence="1 2" key="1">
    <citation type="submission" date="2024-02" db="EMBL/GenBank/DDBJ databases">
        <title>Discinaceae phylogenomics.</title>
        <authorList>
            <person name="Dirks A.C."/>
            <person name="James T.Y."/>
        </authorList>
    </citation>
    <scope>NUCLEOTIDE SEQUENCE [LARGE SCALE GENOMIC DNA]</scope>
    <source>
        <strain evidence="1 2">ACD0624</strain>
    </source>
</reference>
<accession>A0ABR3GFW4</accession>
<proteinExistence type="predicted"/>
<evidence type="ECO:0000313" key="2">
    <source>
        <dbReference type="Proteomes" id="UP001447188"/>
    </source>
</evidence>
<keyword evidence="2" id="KW-1185">Reference proteome</keyword>
<evidence type="ECO:0008006" key="3">
    <source>
        <dbReference type="Google" id="ProtNLM"/>
    </source>
</evidence>
<dbReference type="Gene3D" id="2.60.120.330">
    <property type="entry name" value="B-lactam Antibiotic, Isopenicillin N Synthase, Chain"/>
    <property type="match status" value="1"/>
</dbReference>
<dbReference type="Proteomes" id="UP001447188">
    <property type="component" value="Unassembled WGS sequence"/>
</dbReference>
<gene>
    <name evidence="1" type="ORF">Q9L58_006337</name>
</gene>